<keyword evidence="6" id="KW-0732">Signal</keyword>
<dbReference type="PANTHER" id="PTHR32552">
    <property type="entry name" value="FERRICHROME IRON RECEPTOR-RELATED"/>
    <property type="match status" value="1"/>
</dbReference>
<dbReference type="GO" id="GO:0009279">
    <property type="term" value="C:cell outer membrane"/>
    <property type="evidence" value="ECO:0007669"/>
    <property type="project" value="UniProtKB-SubCell"/>
</dbReference>
<keyword evidence="9 13" id="KW-0798">TonB box</keyword>
<dbReference type="InterPro" id="IPR000531">
    <property type="entry name" value="Beta-barrel_TonB"/>
</dbReference>
<dbReference type="PROSITE" id="PS52016">
    <property type="entry name" value="TONB_DEPENDENT_REC_3"/>
    <property type="match status" value="1"/>
</dbReference>
<evidence type="ECO:0000313" key="16">
    <source>
        <dbReference type="EMBL" id="SEA65812.1"/>
    </source>
</evidence>
<evidence type="ECO:0000259" key="14">
    <source>
        <dbReference type="Pfam" id="PF00593"/>
    </source>
</evidence>
<feature type="domain" description="TonB-dependent receptor-like beta-barrel" evidence="14">
    <location>
        <begin position="334"/>
        <end position="784"/>
    </location>
</feature>
<proteinExistence type="inferred from homology"/>
<dbReference type="InterPro" id="IPR037066">
    <property type="entry name" value="Plug_dom_sf"/>
</dbReference>
<dbReference type="Gene3D" id="2.40.170.20">
    <property type="entry name" value="TonB-dependent receptor, beta-barrel domain"/>
    <property type="match status" value="1"/>
</dbReference>
<dbReference type="PANTHER" id="PTHR32552:SF68">
    <property type="entry name" value="FERRICHROME OUTER MEMBRANE TRANSPORTER_PHAGE RECEPTOR"/>
    <property type="match status" value="1"/>
</dbReference>
<dbReference type="InterPro" id="IPR039426">
    <property type="entry name" value="TonB-dep_rcpt-like"/>
</dbReference>
<dbReference type="EMBL" id="FNQY01000040">
    <property type="protein sequence ID" value="SEA65812.1"/>
    <property type="molecule type" value="Genomic_DNA"/>
</dbReference>
<dbReference type="STRING" id="551991.SAMN05192529_14012"/>
<protein>
    <submittedName>
        <fullName evidence="16">Outer membrane receptor proteins, mostly Fe transport</fullName>
    </submittedName>
</protein>
<keyword evidence="7" id="KW-0408">Iron</keyword>
<evidence type="ECO:0000259" key="15">
    <source>
        <dbReference type="Pfam" id="PF07715"/>
    </source>
</evidence>
<dbReference type="CDD" id="cd01347">
    <property type="entry name" value="ligand_gated_channel"/>
    <property type="match status" value="1"/>
</dbReference>
<evidence type="ECO:0000256" key="6">
    <source>
        <dbReference type="ARBA" id="ARBA00022729"/>
    </source>
</evidence>
<dbReference type="InterPro" id="IPR012910">
    <property type="entry name" value="Plug_dom"/>
</dbReference>
<dbReference type="Gene3D" id="2.170.130.10">
    <property type="entry name" value="TonB-dependent receptor, plug domain"/>
    <property type="match status" value="1"/>
</dbReference>
<evidence type="ECO:0000256" key="5">
    <source>
        <dbReference type="ARBA" id="ARBA00022692"/>
    </source>
</evidence>
<evidence type="ECO:0000313" key="17">
    <source>
        <dbReference type="Proteomes" id="UP000199041"/>
    </source>
</evidence>
<evidence type="ECO:0000256" key="4">
    <source>
        <dbReference type="ARBA" id="ARBA00022496"/>
    </source>
</evidence>
<keyword evidence="3 12" id="KW-1134">Transmembrane beta strand</keyword>
<keyword evidence="16" id="KW-0675">Receptor</keyword>
<evidence type="ECO:0000256" key="2">
    <source>
        <dbReference type="ARBA" id="ARBA00022448"/>
    </source>
</evidence>
<comment type="subcellular location">
    <subcellularLocation>
        <location evidence="1 12">Cell outer membrane</location>
        <topology evidence="1 12">Multi-pass membrane protein</topology>
    </subcellularLocation>
</comment>
<evidence type="ECO:0000256" key="1">
    <source>
        <dbReference type="ARBA" id="ARBA00004571"/>
    </source>
</evidence>
<feature type="domain" description="TonB-dependent receptor plug" evidence="15">
    <location>
        <begin position="176"/>
        <end position="282"/>
    </location>
</feature>
<dbReference type="AlphaFoldDB" id="A0A1H4D0F5"/>
<evidence type="ECO:0000256" key="7">
    <source>
        <dbReference type="ARBA" id="ARBA00023004"/>
    </source>
</evidence>
<dbReference type="GO" id="GO:0015344">
    <property type="term" value="F:siderophore uptake transmembrane transporter activity"/>
    <property type="evidence" value="ECO:0007669"/>
    <property type="project" value="TreeGrafter"/>
</dbReference>
<keyword evidence="8" id="KW-0406">Ion transport</keyword>
<evidence type="ECO:0000256" key="9">
    <source>
        <dbReference type="ARBA" id="ARBA00023077"/>
    </source>
</evidence>
<dbReference type="RefSeq" id="WP_170831299.1">
    <property type="nucleotide sequence ID" value="NZ_FNQY01000040.1"/>
</dbReference>
<evidence type="ECO:0000256" key="11">
    <source>
        <dbReference type="ARBA" id="ARBA00023237"/>
    </source>
</evidence>
<evidence type="ECO:0000256" key="12">
    <source>
        <dbReference type="PROSITE-ProRule" id="PRU01360"/>
    </source>
</evidence>
<keyword evidence="5 12" id="KW-0812">Transmembrane</keyword>
<accession>A0A1H4D0F5</accession>
<evidence type="ECO:0000256" key="13">
    <source>
        <dbReference type="RuleBase" id="RU003357"/>
    </source>
</evidence>
<evidence type="ECO:0000256" key="3">
    <source>
        <dbReference type="ARBA" id="ARBA00022452"/>
    </source>
</evidence>
<keyword evidence="11 12" id="KW-0998">Cell outer membrane</keyword>
<evidence type="ECO:0000256" key="10">
    <source>
        <dbReference type="ARBA" id="ARBA00023136"/>
    </source>
</evidence>
<evidence type="ECO:0000256" key="8">
    <source>
        <dbReference type="ARBA" id="ARBA00023065"/>
    </source>
</evidence>
<keyword evidence="4" id="KW-0410">Iron transport</keyword>
<keyword evidence="17" id="KW-1185">Reference proteome</keyword>
<dbReference type="SUPFAM" id="SSF56935">
    <property type="entry name" value="Porins"/>
    <property type="match status" value="1"/>
</dbReference>
<comment type="similarity">
    <text evidence="12 13">Belongs to the TonB-dependent receptor family.</text>
</comment>
<keyword evidence="10 12" id="KW-0472">Membrane</keyword>
<keyword evidence="2 12" id="KW-0813">Transport</keyword>
<sequence>MQKLFNILNSYCLRVCFLYVPKKWPGAGWTCKILFLLIISITSIFNSGYGQQTGSFQQIKGQVLDQFTGLPVPGVTIRFQTSCCCADNAATCQCISDTTGNFSMGYLNSSTGCNMPVEENQLQMDTLYISAASYLPFQLIRSHKEIDHPFTAYLTPLENNLSEVLVTAARFRQNRSDIPAAIGVIDSLQIALSKATQIDQLINKVPGVFMADLGNEQHEMSIRQPITTKSLFLYLEDGLPIRTSGLYNHNALLEMNLAATSRIEVLKGPASAQYGPEAVGGAVNLISVAPPENLLGKITAEADNNGYKKTALQIGDTFGKFGMNLSGYYANRHNGPIDFNDYHKTAFTLNTVYKITPSLSWQNKATYVDYYADMSGSLDSTAFAAKNFTSHYQFTYRKVRAFRASSVLTKEWNNNSSTKLSFMYRDNQTGQNPAYRIKDDKNNPLKATGEINMNAFKSYVGLLQHRQQFNWHNSSLIMGISADISPSYYTANYIEVNKNAAGDYFGFNNPDSLLTDYNTHINNYAAFLQWQMDILQGLRLTLAGRYDRFDYDFTNHLPVTSVSGAPSSDVSYNHWTPKIGLNYNLKRLGFYASYAEGYVPPQVTELFNNVKVPFLKPQIFHNYEIGGWLHLYKNTWGLDWSLYHMLGTNEIISYRNSDGSSENKNAGKTAHSGLELGLNYQPDHQFQVRFSSTLSRHKFQTETQNGIQLDGNQMQAAPRFLANASITYRPDFVKGLYIQPEYQRVGSYYMDDANTTKYNGFNLVNLRTGFQWHKAEIWVNAVNLLDNYYATVATKSSYGYSYNLGMPFTLTVGLAFHF</sequence>
<dbReference type="Pfam" id="PF07715">
    <property type="entry name" value="Plug"/>
    <property type="match status" value="1"/>
</dbReference>
<name>A0A1H4D0F5_9BACT</name>
<gene>
    <name evidence="16" type="ORF">SAMN05192529_14012</name>
</gene>
<reference evidence="16 17" key="1">
    <citation type="submission" date="2016-10" db="EMBL/GenBank/DDBJ databases">
        <authorList>
            <person name="de Groot N.N."/>
        </authorList>
    </citation>
    <scope>NUCLEOTIDE SEQUENCE [LARGE SCALE GENOMIC DNA]</scope>
    <source>
        <strain evidence="16 17">Vu-144</strain>
    </source>
</reference>
<dbReference type="Proteomes" id="UP000199041">
    <property type="component" value="Unassembled WGS sequence"/>
</dbReference>
<dbReference type="InterPro" id="IPR036942">
    <property type="entry name" value="Beta-barrel_TonB_sf"/>
</dbReference>
<dbReference type="Pfam" id="PF00593">
    <property type="entry name" value="TonB_dep_Rec_b-barrel"/>
    <property type="match status" value="1"/>
</dbReference>
<organism evidence="16 17">
    <name type="scientific">Arachidicoccus rhizosphaerae</name>
    <dbReference type="NCBI Taxonomy" id="551991"/>
    <lineage>
        <taxon>Bacteria</taxon>
        <taxon>Pseudomonadati</taxon>
        <taxon>Bacteroidota</taxon>
        <taxon>Chitinophagia</taxon>
        <taxon>Chitinophagales</taxon>
        <taxon>Chitinophagaceae</taxon>
        <taxon>Arachidicoccus</taxon>
    </lineage>
</organism>